<dbReference type="CDD" id="cd05568">
    <property type="entry name" value="PTS_IIB_bgl_like"/>
    <property type="match status" value="1"/>
</dbReference>
<name>B0MET8_ANACD</name>
<sequence length="671" mass="77469">MNNKEEETMERYNKRLIKILRFFLENEKWITGASIALSVGVSTRTVRNDIKELNQMLADRGAEITSEIGQGYKLTVSDSRKFDLLKKEIRKEESSKPFQNIIPSDSEERVHYIISRLLLNSLNSGERIDFFDLEEELFVSTSTLKKDLRTIDGILKKHDLRIRDTKKEGMRVAGQETKIRFCISEYIFNSQKDTGDIGNKFYKDMFSSDEVENLRIILMEAITDFNLRLTDIAFRNLLVHSLIMLKRFEKKRHVKYDEEEIELFSGTKEFRCAQQIITEISGKLGISLGDEVYYLTQHLISSQRFLIENLDGDYEYKEEIEDILNTIRSGTGIDLSDDNQLINGLAMHLSAALQRLRFDMNIRNEFLDSIKNLYPLAFELAVVAGEVIEKKHKLKAKESEIGFLAMHFGAALERKGLNRKQEPKKVVLVCIAGIATALLLKEKLQHKFGQYIEIVKSCPVQDVDEELIDGADLVLTTVELPDFQSEKIKKIKLFLDDDDLNHLATVITDSGNQMKVIDYSSIFREDLFFTDMEFKDKQEILEFMTDAMVEKGYINQEIKQSIFKREEMSTTELGSLVAIPHALFNDMQEAAVSVMVLKKPVIWENEKVQVVLMLNIPQSKYDVWEVVFKNLYQFLIGNSGVAKLVRHPCYGQFIKDLLEQEEKLKETAGRI</sequence>
<keyword evidence="10" id="KW-1185">Reference proteome</keyword>
<dbReference type="CDD" id="cd00211">
    <property type="entry name" value="PTS_IIA_fru"/>
    <property type="match status" value="1"/>
</dbReference>
<keyword evidence="4" id="KW-0010">Activator</keyword>
<evidence type="ECO:0000256" key="4">
    <source>
        <dbReference type="ARBA" id="ARBA00023159"/>
    </source>
</evidence>
<dbReference type="InterPro" id="IPR036634">
    <property type="entry name" value="PRD_sf"/>
</dbReference>
<dbReference type="SUPFAM" id="SSF46785">
    <property type="entry name" value="Winged helix' DNA-binding domain"/>
    <property type="match status" value="1"/>
</dbReference>
<feature type="domain" description="PRD" evidence="8">
    <location>
        <begin position="205"/>
        <end position="309"/>
    </location>
</feature>
<evidence type="ECO:0000313" key="10">
    <source>
        <dbReference type="Proteomes" id="UP000004935"/>
    </source>
</evidence>
<dbReference type="SUPFAM" id="SSF52794">
    <property type="entry name" value="PTS system IIB component-like"/>
    <property type="match status" value="1"/>
</dbReference>
<feature type="domain" description="PTS EIIB type-2" evidence="7">
    <location>
        <begin position="424"/>
        <end position="515"/>
    </location>
</feature>
<evidence type="ECO:0000256" key="2">
    <source>
        <dbReference type="ARBA" id="ARBA00022737"/>
    </source>
</evidence>
<dbReference type="Gene3D" id="3.40.50.2300">
    <property type="match status" value="1"/>
</dbReference>
<dbReference type="InterPro" id="IPR013011">
    <property type="entry name" value="PTS_EIIB_2"/>
</dbReference>
<dbReference type="PANTHER" id="PTHR30185:SF13">
    <property type="entry name" value="LICABCH OPERON REGULATOR-RELATED"/>
    <property type="match status" value="1"/>
</dbReference>
<dbReference type="Proteomes" id="UP000004935">
    <property type="component" value="Unassembled WGS sequence"/>
</dbReference>
<dbReference type="Pfam" id="PF02302">
    <property type="entry name" value="PTS_IIB"/>
    <property type="match status" value="1"/>
</dbReference>
<reference evidence="9" key="1">
    <citation type="submission" date="2007-11" db="EMBL/GenBank/DDBJ databases">
        <authorList>
            <person name="Fulton L."/>
            <person name="Clifton S."/>
            <person name="Fulton B."/>
            <person name="Xu J."/>
            <person name="Minx P."/>
            <person name="Pepin K.H."/>
            <person name="Johnson M."/>
            <person name="Thiruvilangam P."/>
            <person name="Bhonagiri V."/>
            <person name="Nash W.E."/>
            <person name="Mardis E.R."/>
            <person name="Wilson R.K."/>
        </authorList>
    </citation>
    <scope>NUCLEOTIDE SEQUENCE [LARGE SCALE GENOMIC DNA]</scope>
    <source>
        <strain evidence="9">DSM 14662</strain>
    </source>
</reference>
<keyword evidence="2" id="KW-0677">Repeat</keyword>
<dbReference type="InterPro" id="IPR011608">
    <property type="entry name" value="PRD"/>
</dbReference>
<dbReference type="SUPFAM" id="SSF63520">
    <property type="entry name" value="PTS-regulatory domain, PRD"/>
    <property type="match status" value="2"/>
</dbReference>
<dbReference type="InterPro" id="IPR002178">
    <property type="entry name" value="PTS_EIIA_type-2_dom"/>
</dbReference>
<dbReference type="Pfam" id="PF08279">
    <property type="entry name" value="HTH_11"/>
    <property type="match status" value="1"/>
</dbReference>
<dbReference type="PANTHER" id="PTHR30185">
    <property type="entry name" value="CRYPTIC BETA-GLUCOSIDE BGL OPERON ANTITERMINATOR"/>
    <property type="match status" value="1"/>
</dbReference>
<dbReference type="Pfam" id="PF05043">
    <property type="entry name" value="Mga"/>
    <property type="match status" value="1"/>
</dbReference>
<dbReference type="STRING" id="411490.ANACAC_02088"/>
<dbReference type="InterPro" id="IPR050661">
    <property type="entry name" value="BglG_antiterminators"/>
</dbReference>
<dbReference type="InterPro" id="IPR036095">
    <property type="entry name" value="PTS_EIIB-like_sf"/>
</dbReference>
<evidence type="ECO:0000259" key="8">
    <source>
        <dbReference type="PROSITE" id="PS51372"/>
    </source>
</evidence>
<dbReference type="InterPro" id="IPR016152">
    <property type="entry name" value="PTrfase/Anion_transptr"/>
</dbReference>
<feature type="domain" description="PRD" evidence="8">
    <location>
        <begin position="311"/>
        <end position="418"/>
    </location>
</feature>
<dbReference type="Gene3D" id="1.10.1790.10">
    <property type="entry name" value="PRD domain"/>
    <property type="match status" value="2"/>
</dbReference>
<dbReference type="eggNOG" id="COG3711">
    <property type="taxonomic scope" value="Bacteria"/>
</dbReference>
<evidence type="ECO:0000256" key="3">
    <source>
        <dbReference type="ARBA" id="ARBA00023015"/>
    </source>
</evidence>
<dbReference type="PROSITE" id="PS00372">
    <property type="entry name" value="PTS_EIIA_TYPE_2_HIS"/>
    <property type="match status" value="1"/>
</dbReference>
<keyword evidence="3" id="KW-0805">Transcription regulation</keyword>
<evidence type="ECO:0000256" key="5">
    <source>
        <dbReference type="ARBA" id="ARBA00023163"/>
    </source>
</evidence>
<feature type="domain" description="PTS EIIA type-2" evidence="6">
    <location>
        <begin position="521"/>
        <end position="661"/>
    </location>
</feature>
<proteinExistence type="predicted"/>
<protein>
    <submittedName>
        <fullName evidence="9">PRD domain protein</fullName>
    </submittedName>
</protein>
<dbReference type="Pfam" id="PF00874">
    <property type="entry name" value="PRD"/>
    <property type="match status" value="2"/>
</dbReference>
<dbReference type="InterPro" id="IPR036388">
    <property type="entry name" value="WH-like_DNA-bd_sf"/>
</dbReference>
<dbReference type="eggNOG" id="COG1762">
    <property type="taxonomic scope" value="Bacteria"/>
</dbReference>
<reference evidence="9" key="2">
    <citation type="submission" date="2013-11" db="EMBL/GenBank/DDBJ databases">
        <title>Draft genome sequence of Anaerostipes caccae (DSM 14662).</title>
        <authorList>
            <person name="Sudarsanam P."/>
            <person name="Ley R."/>
            <person name="Guruge J."/>
            <person name="Turnbaugh P.J."/>
            <person name="Mahowald M."/>
            <person name="Liep D."/>
            <person name="Gordon J."/>
        </authorList>
    </citation>
    <scope>NUCLEOTIDE SEQUENCE</scope>
    <source>
        <strain evidence="9">DSM 14662</strain>
    </source>
</reference>
<organism evidence="9 10">
    <name type="scientific">Anaerostipes caccae (strain DSM 14662 / CCUG 47493 / JCM 13470 / NCIMB 13811 / L1-92)</name>
    <dbReference type="NCBI Taxonomy" id="411490"/>
    <lineage>
        <taxon>Bacteria</taxon>
        <taxon>Bacillati</taxon>
        <taxon>Bacillota</taxon>
        <taxon>Clostridia</taxon>
        <taxon>Lachnospirales</taxon>
        <taxon>Lachnospiraceae</taxon>
        <taxon>Anaerostipes</taxon>
    </lineage>
</organism>
<dbReference type="PROSITE" id="PS51094">
    <property type="entry name" value="PTS_EIIA_TYPE_2"/>
    <property type="match status" value="1"/>
</dbReference>
<dbReference type="SUPFAM" id="SSF55804">
    <property type="entry name" value="Phoshotransferase/anion transport protein"/>
    <property type="match status" value="1"/>
</dbReference>
<dbReference type="GO" id="GO:0008982">
    <property type="term" value="F:protein-N(PI)-phosphohistidine-sugar phosphotransferase activity"/>
    <property type="evidence" value="ECO:0007669"/>
    <property type="project" value="InterPro"/>
</dbReference>
<dbReference type="EMBL" id="ABAX03000013">
    <property type="protein sequence ID" value="EDR97476.1"/>
    <property type="molecule type" value="Genomic_DNA"/>
</dbReference>
<dbReference type="Gene3D" id="1.10.10.10">
    <property type="entry name" value="Winged helix-like DNA-binding domain superfamily/Winged helix DNA-binding domain"/>
    <property type="match status" value="1"/>
</dbReference>
<evidence type="ECO:0000313" key="9">
    <source>
        <dbReference type="EMBL" id="EDR97476.1"/>
    </source>
</evidence>
<dbReference type="Gene3D" id="3.40.930.10">
    <property type="entry name" value="Mannitol-specific EII, Chain A"/>
    <property type="match status" value="1"/>
</dbReference>
<dbReference type="InterPro" id="IPR003501">
    <property type="entry name" value="PTS_EIIB_2/3"/>
</dbReference>
<dbReference type="PROSITE" id="PS51372">
    <property type="entry name" value="PRD_2"/>
    <property type="match status" value="2"/>
</dbReference>
<dbReference type="PROSITE" id="PS51099">
    <property type="entry name" value="PTS_EIIB_TYPE_2"/>
    <property type="match status" value="1"/>
</dbReference>
<keyword evidence="5" id="KW-0804">Transcription</keyword>
<accession>B0MET8</accession>
<evidence type="ECO:0000259" key="7">
    <source>
        <dbReference type="PROSITE" id="PS51099"/>
    </source>
</evidence>
<dbReference type="GO" id="GO:0006355">
    <property type="term" value="P:regulation of DNA-templated transcription"/>
    <property type="evidence" value="ECO:0007669"/>
    <property type="project" value="InterPro"/>
</dbReference>
<gene>
    <name evidence="9" type="ORF">ANACAC_02088</name>
</gene>
<dbReference type="InterPro" id="IPR007737">
    <property type="entry name" value="Mga_HTH"/>
</dbReference>
<evidence type="ECO:0000256" key="1">
    <source>
        <dbReference type="ARBA" id="ARBA00022679"/>
    </source>
</evidence>
<dbReference type="InterPro" id="IPR013196">
    <property type="entry name" value="HTH_11"/>
</dbReference>
<dbReference type="InterPro" id="IPR036390">
    <property type="entry name" value="WH_DNA-bd_sf"/>
</dbReference>
<dbReference type="AlphaFoldDB" id="B0MET8"/>
<comment type="caution">
    <text evidence="9">The sequence shown here is derived from an EMBL/GenBank/DDBJ whole genome shotgun (WGS) entry which is preliminary data.</text>
</comment>
<dbReference type="HOGENOM" id="CLU_013442_5_1_9"/>
<dbReference type="Pfam" id="PF00359">
    <property type="entry name" value="PTS_EIIA_2"/>
    <property type="match status" value="1"/>
</dbReference>
<dbReference type="GO" id="GO:0009401">
    <property type="term" value="P:phosphoenolpyruvate-dependent sugar phosphotransferase system"/>
    <property type="evidence" value="ECO:0007669"/>
    <property type="project" value="InterPro"/>
</dbReference>
<evidence type="ECO:0000259" key="6">
    <source>
        <dbReference type="PROSITE" id="PS51094"/>
    </source>
</evidence>
<keyword evidence="1" id="KW-0808">Transferase</keyword>